<keyword evidence="8" id="KW-1185">Reference proteome</keyword>
<sequence length="421" mass="44460">MSAVRPQHAPLVQFPVVDDCLQIGGMPLTRLAARVGQTPFYAYDRAAMTARVAELRRHLPPEIELHYAMKANPMPAVVQHMAGLVDGIDVASGGELRVALDTTMAPLNISFAGPGKSDADLACAVAAGIVLNMESAGEMERIAAIGERLGVRPQVAVRVNPDFELKSSGMKMGGGPKQFGVDAEQVPELLARLGRLALDFHGFHIFSGSQNLKAEAIQEAHEKTFALALRLAAHAPRPLRMLNIGGGFGIPYFPGEGRLDLAAVGENLKRLLPDVKRALPEAHIVIELGRYLVGEAGVYVSKVIERKVSRGQVYLVTDGGLHHHLSASGNFGQVIRKNYPVVIGNRVRGGERETASVVGPLCTPLDLLADQMELAQAGPGDLAVVFQSGAYGLTASPGAFLSHPGAVEVLVGSDEPAGGGV</sequence>
<dbReference type="GO" id="GO:0009089">
    <property type="term" value="P:lysine biosynthetic process via diaminopimelate"/>
    <property type="evidence" value="ECO:0007669"/>
    <property type="project" value="TreeGrafter"/>
</dbReference>
<evidence type="ECO:0000256" key="4">
    <source>
        <dbReference type="RuleBase" id="RU003737"/>
    </source>
</evidence>
<comment type="caution">
    <text evidence="7">The sequence shown here is derived from an EMBL/GenBank/DDBJ whole genome shotgun (WGS) entry which is preliminary data.</text>
</comment>
<evidence type="ECO:0000256" key="3">
    <source>
        <dbReference type="PIRSR" id="PIRSR600183-50"/>
    </source>
</evidence>
<evidence type="ECO:0000313" key="8">
    <source>
        <dbReference type="Proteomes" id="UP000450676"/>
    </source>
</evidence>
<feature type="active site" description="Proton donor" evidence="3">
    <location>
        <position position="362"/>
    </location>
</feature>
<dbReference type="InterPro" id="IPR022657">
    <property type="entry name" value="De-COase2_CS"/>
</dbReference>
<dbReference type="Pfam" id="PF02784">
    <property type="entry name" value="Orn_Arg_deC_N"/>
    <property type="match status" value="1"/>
</dbReference>
<organism evidence="7 8">
    <name type="scientific">Pseudoduganella aquatica</name>
    <dbReference type="NCBI Taxonomy" id="2660641"/>
    <lineage>
        <taxon>Bacteria</taxon>
        <taxon>Pseudomonadati</taxon>
        <taxon>Pseudomonadota</taxon>
        <taxon>Betaproteobacteria</taxon>
        <taxon>Burkholderiales</taxon>
        <taxon>Oxalobacteraceae</taxon>
        <taxon>Telluria group</taxon>
        <taxon>Pseudoduganella</taxon>
    </lineage>
</organism>
<comment type="similarity">
    <text evidence="4">Belongs to the Orn/Lys/Arg decarboxylase class-II family.</text>
</comment>
<dbReference type="PROSITE" id="PS00879">
    <property type="entry name" value="ODR_DC_2_2"/>
    <property type="match status" value="1"/>
</dbReference>
<dbReference type="InterPro" id="IPR029066">
    <property type="entry name" value="PLP-binding_barrel"/>
</dbReference>
<keyword evidence="2 3" id="KW-0663">Pyridoxal phosphate</keyword>
<evidence type="ECO:0000259" key="6">
    <source>
        <dbReference type="Pfam" id="PF02784"/>
    </source>
</evidence>
<name>A0A7X4HI61_9BURK</name>
<evidence type="ECO:0000256" key="2">
    <source>
        <dbReference type="ARBA" id="ARBA00022898"/>
    </source>
</evidence>
<dbReference type="NCBIfam" id="TIGR03099">
    <property type="entry name" value="dCO2ase_PEP1"/>
    <property type="match status" value="1"/>
</dbReference>
<dbReference type="Pfam" id="PF00278">
    <property type="entry name" value="Orn_DAP_Arg_deC"/>
    <property type="match status" value="1"/>
</dbReference>
<dbReference type="PANTHER" id="PTHR43727">
    <property type="entry name" value="DIAMINOPIMELATE DECARBOXYLASE"/>
    <property type="match status" value="1"/>
</dbReference>
<protein>
    <submittedName>
        <fullName evidence="7">Pyridoxal-dependent decarboxylase, exosortase A system-associated</fullName>
    </submittedName>
</protein>
<dbReference type="RefSeq" id="WP_161075484.1">
    <property type="nucleotide sequence ID" value="NZ_CP086370.1"/>
</dbReference>
<accession>A0A7X4HI61</accession>
<evidence type="ECO:0000259" key="5">
    <source>
        <dbReference type="Pfam" id="PF00278"/>
    </source>
</evidence>
<dbReference type="CDD" id="cd06839">
    <property type="entry name" value="PLPDE_III_Btrk_like"/>
    <property type="match status" value="1"/>
</dbReference>
<gene>
    <name evidence="7" type="ORF">GTP77_28265</name>
</gene>
<feature type="modified residue" description="N6-(pyridoxal phosphate)lysine" evidence="3">
    <location>
        <position position="70"/>
    </location>
</feature>
<dbReference type="PRINTS" id="PR01179">
    <property type="entry name" value="ODADCRBXLASE"/>
</dbReference>
<dbReference type="GO" id="GO:0008836">
    <property type="term" value="F:diaminopimelate decarboxylase activity"/>
    <property type="evidence" value="ECO:0007669"/>
    <property type="project" value="TreeGrafter"/>
</dbReference>
<dbReference type="AlphaFoldDB" id="A0A7X4HI61"/>
<evidence type="ECO:0000256" key="1">
    <source>
        <dbReference type="ARBA" id="ARBA00001933"/>
    </source>
</evidence>
<dbReference type="InterPro" id="IPR017530">
    <property type="entry name" value="DCO2ase_PEP1"/>
</dbReference>
<dbReference type="SUPFAM" id="SSF50621">
    <property type="entry name" value="Alanine racemase C-terminal domain-like"/>
    <property type="match status" value="1"/>
</dbReference>
<dbReference type="InterPro" id="IPR022643">
    <property type="entry name" value="De-COase2_C"/>
</dbReference>
<dbReference type="PANTHER" id="PTHR43727:SF2">
    <property type="entry name" value="GROUP IV DECARBOXYLASE"/>
    <property type="match status" value="1"/>
</dbReference>
<proteinExistence type="inferred from homology"/>
<feature type="domain" description="Orn/DAP/Arg decarboxylase 2 C-terminal" evidence="5">
    <location>
        <begin position="40"/>
        <end position="389"/>
    </location>
</feature>
<dbReference type="SUPFAM" id="SSF51419">
    <property type="entry name" value="PLP-binding barrel"/>
    <property type="match status" value="1"/>
</dbReference>
<dbReference type="Proteomes" id="UP000450676">
    <property type="component" value="Unassembled WGS sequence"/>
</dbReference>
<dbReference type="InterPro" id="IPR000183">
    <property type="entry name" value="Orn/DAP/Arg_de-COase"/>
</dbReference>
<comment type="cofactor">
    <cofactor evidence="1 3">
        <name>pyridoxal 5'-phosphate</name>
        <dbReference type="ChEBI" id="CHEBI:597326"/>
    </cofactor>
</comment>
<reference evidence="7 8" key="1">
    <citation type="submission" date="2019-12" db="EMBL/GenBank/DDBJ databases">
        <title>Novel species isolated from a subtropical stream in China.</title>
        <authorList>
            <person name="Lu H."/>
        </authorList>
    </citation>
    <scope>NUCLEOTIDE SEQUENCE [LARGE SCALE GENOMIC DNA]</scope>
    <source>
        <strain evidence="7 8">FT127W</strain>
    </source>
</reference>
<dbReference type="EMBL" id="WWCU01000060">
    <property type="protein sequence ID" value="MYN11213.1"/>
    <property type="molecule type" value="Genomic_DNA"/>
</dbReference>
<dbReference type="InterPro" id="IPR022644">
    <property type="entry name" value="De-COase2_N"/>
</dbReference>
<dbReference type="Gene3D" id="2.40.37.10">
    <property type="entry name" value="Lyase, Ornithine Decarboxylase, Chain A, domain 1"/>
    <property type="match status" value="1"/>
</dbReference>
<feature type="domain" description="Orn/DAP/Arg decarboxylase 2 N-terminal" evidence="6">
    <location>
        <begin position="48"/>
        <end position="293"/>
    </location>
</feature>
<dbReference type="Gene3D" id="3.20.20.10">
    <property type="entry name" value="Alanine racemase"/>
    <property type="match status" value="1"/>
</dbReference>
<dbReference type="InterPro" id="IPR009006">
    <property type="entry name" value="Ala_racemase/Decarboxylase_C"/>
</dbReference>
<evidence type="ECO:0000313" key="7">
    <source>
        <dbReference type="EMBL" id="MYN11213.1"/>
    </source>
</evidence>